<reference evidence="2" key="1">
    <citation type="submission" date="2020-07" db="EMBL/GenBank/DDBJ databases">
        <title>Huge and variable diversity of episymbiotic CPR bacteria and DPANN archaea in groundwater ecosystems.</title>
        <authorList>
            <person name="He C.Y."/>
            <person name="Keren R."/>
            <person name="Whittaker M."/>
            <person name="Farag I.F."/>
            <person name="Doudna J."/>
            <person name="Cate J.H.D."/>
            <person name="Banfield J.F."/>
        </authorList>
    </citation>
    <scope>NUCLEOTIDE SEQUENCE</scope>
    <source>
        <strain evidence="2">NC_groundwater_1818_Pr3_B-0.1um_66_35</strain>
    </source>
</reference>
<organism evidence="2 3">
    <name type="scientific">Rhodopseudomonas palustris</name>
    <dbReference type="NCBI Taxonomy" id="1076"/>
    <lineage>
        <taxon>Bacteria</taxon>
        <taxon>Pseudomonadati</taxon>
        <taxon>Pseudomonadota</taxon>
        <taxon>Alphaproteobacteria</taxon>
        <taxon>Hyphomicrobiales</taxon>
        <taxon>Nitrobacteraceae</taxon>
        <taxon>Rhodopseudomonas</taxon>
    </lineage>
</organism>
<dbReference type="EMBL" id="JACRJB010000009">
    <property type="protein sequence ID" value="MBI5128429.1"/>
    <property type="molecule type" value="Genomic_DNA"/>
</dbReference>
<feature type="signal peptide" evidence="1">
    <location>
        <begin position="1"/>
        <end position="25"/>
    </location>
</feature>
<proteinExistence type="predicted"/>
<name>A0A933RW56_RHOPL</name>
<evidence type="ECO:0000313" key="3">
    <source>
        <dbReference type="Proteomes" id="UP000782519"/>
    </source>
</evidence>
<evidence type="ECO:0008006" key="4">
    <source>
        <dbReference type="Google" id="ProtNLM"/>
    </source>
</evidence>
<evidence type="ECO:0000256" key="1">
    <source>
        <dbReference type="SAM" id="SignalP"/>
    </source>
</evidence>
<keyword evidence="1" id="KW-0732">Signal</keyword>
<comment type="caution">
    <text evidence="2">The sequence shown here is derived from an EMBL/GenBank/DDBJ whole genome shotgun (WGS) entry which is preliminary data.</text>
</comment>
<dbReference type="Proteomes" id="UP000782519">
    <property type="component" value="Unassembled WGS sequence"/>
</dbReference>
<accession>A0A933RW56</accession>
<protein>
    <recommendedName>
        <fullName evidence="4">DUF5666 domain-containing protein</fullName>
    </recommendedName>
</protein>
<dbReference type="AlphaFoldDB" id="A0A933RW56"/>
<feature type="chain" id="PRO_5037841942" description="DUF5666 domain-containing protein" evidence="1">
    <location>
        <begin position="26"/>
        <end position="207"/>
    </location>
</feature>
<sequence>MSFRFSVTRPLAVAVALGLSISAAAAQQSPTPTKVRGEIERVDGDSLAVKSRSGQDVRLQLAPDAKVAGIAPIALSEVKPGSFIGATTVPGPNGAHNAVEIHIFPEAMRGTGEGSRAWDLGPNSTMTNATVDQSVASNDGRTVTVKYKGGEKVITVTPKTQVVTYVPADKSDLKQGAKIIAFGKTLPDGSFQTSRIAVGRDGITPPM</sequence>
<evidence type="ECO:0000313" key="2">
    <source>
        <dbReference type="EMBL" id="MBI5128429.1"/>
    </source>
</evidence>
<gene>
    <name evidence="2" type="ORF">HZA66_03220</name>
</gene>